<dbReference type="PANTHER" id="PTHR47487">
    <property type="entry name" value="OS06G0651300 PROTEIN-RELATED"/>
    <property type="match status" value="1"/>
</dbReference>
<gene>
    <name evidence="1" type="ORF">V6N11_011965</name>
    <name evidence="2" type="ORF">V6N11_011966</name>
    <name evidence="3" type="ORF">V6N11_050009</name>
</gene>
<protein>
    <submittedName>
        <fullName evidence="1">Uncharacterized protein</fullName>
    </submittedName>
</protein>
<dbReference type="Proteomes" id="UP001396334">
    <property type="component" value="Unassembled WGS sequence"/>
</dbReference>
<reference evidence="1 4" key="1">
    <citation type="journal article" date="2024" name="G3 (Bethesda)">
        <title>Genome assembly of Hibiscus sabdariffa L. provides insights into metabolisms of medicinal natural products.</title>
        <authorList>
            <person name="Kim T."/>
        </authorList>
    </citation>
    <scope>NUCLEOTIDE SEQUENCE [LARGE SCALE GENOMIC DNA]</scope>
    <source>
        <strain evidence="1">TK-2024</strain>
        <tissue evidence="1">Old leaves</tissue>
    </source>
</reference>
<name>A0ABR1Z9H3_9ROSI</name>
<organism evidence="1 4">
    <name type="scientific">Hibiscus sabdariffa</name>
    <name type="common">roselle</name>
    <dbReference type="NCBI Taxonomy" id="183260"/>
    <lineage>
        <taxon>Eukaryota</taxon>
        <taxon>Viridiplantae</taxon>
        <taxon>Streptophyta</taxon>
        <taxon>Embryophyta</taxon>
        <taxon>Tracheophyta</taxon>
        <taxon>Spermatophyta</taxon>
        <taxon>Magnoliopsida</taxon>
        <taxon>eudicotyledons</taxon>
        <taxon>Gunneridae</taxon>
        <taxon>Pentapetalae</taxon>
        <taxon>rosids</taxon>
        <taxon>malvids</taxon>
        <taxon>Malvales</taxon>
        <taxon>Malvaceae</taxon>
        <taxon>Malvoideae</taxon>
        <taxon>Hibiscus</taxon>
    </lineage>
</organism>
<proteinExistence type="predicted"/>
<evidence type="ECO:0000313" key="3">
    <source>
        <dbReference type="EMBL" id="KAK9033825.1"/>
    </source>
</evidence>
<dbReference type="SMART" id="SM00355">
    <property type="entry name" value="ZnF_C2H2"/>
    <property type="match status" value="2"/>
</dbReference>
<evidence type="ECO:0000313" key="4">
    <source>
        <dbReference type="Proteomes" id="UP001396334"/>
    </source>
</evidence>
<dbReference type="Pfam" id="PF12874">
    <property type="entry name" value="zf-met"/>
    <property type="match status" value="2"/>
</dbReference>
<dbReference type="InterPro" id="IPR013087">
    <property type="entry name" value="Znf_C2H2_type"/>
</dbReference>
<dbReference type="InterPro" id="IPR004345">
    <property type="entry name" value="TB2_DP1_HVA22"/>
</dbReference>
<dbReference type="Pfam" id="PF03134">
    <property type="entry name" value="TB2_DP1_HVA22"/>
    <property type="match status" value="1"/>
</dbReference>
<evidence type="ECO:0000313" key="1">
    <source>
        <dbReference type="EMBL" id="KAK8476302.1"/>
    </source>
</evidence>
<dbReference type="EMBL" id="JBBPBN010002314">
    <property type="protein sequence ID" value="KAK8476302.1"/>
    <property type="molecule type" value="Genomic_DNA"/>
</dbReference>
<evidence type="ECO:0000313" key="2">
    <source>
        <dbReference type="EMBL" id="KAK8476303.1"/>
    </source>
</evidence>
<dbReference type="EMBL" id="JBBPBN010002314">
    <property type="protein sequence ID" value="KAK8476303.1"/>
    <property type="molecule type" value="Genomic_DNA"/>
</dbReference>
<keyword evidence="4" id="KW-1185">Reference proteome</keyword>
<dbReference type="SUPFAM" id="SSF57667">
    <property type="entry name" value="beta-beta-alpha zinc fingers"/>
    <property type="match status" value="2"/>
</dbReference>
<dbReference type="InterPro" id="IPR003604">
    <property type="entry name" value="Matrin/U1-like-C_Znf_C2H2"/>
</dbReference>
<dbReference type="PANTHER" id="PTHR47487:SF21">
    <property type="entry name" value="C2H2-TYPE DOMAIN-CONTAINING PROTEIN"/>
    <property type="match status" value="1"/>
</dbReference>
<dbReference type="InterPro" id="IPR036236">
    <property type="entry name" value="Znf_C2H2_sf"/>
</dbReference>
<accession>A0ABR1Z9H3</accession>
<dbReference type="Gene3D" id="3.30.160.60">
    <property type="entry name" value="Classic Zinc Finger"/>
    <property type="match status" value="2"/>
</dbReference>
<comment type="caution">
    <text evidence="1">The sequence shown here is derived from an EMBL/GenBank/DDBJ whole genome shotgun (WGS) entry which is preliminary data.</text>
</comment>
<dbReference type="SMART" id="SM00451">
    <property type="entry name" value="ZnF_U1"/>
    <property type="match status" value="2"/>
</dbReference>
<dbReference type="EMBL" id="JBBPBN010000007">
    <property type="protein sequence ID" value="KAK9033825.1"/>
    <property type="molecule type" value="Genomic_DNA"/>
</dbReference>
<sequence>MSFLAFIKFVFVCLDALGWPLIALGYPLLASIHAIKTKSDSDTEKLVTYWINLSLISLFEHASMGMLQCSIFLMHELVYPRLPFWPYMKLTIICWMAIPHFDGAFYVFDHFVHPCLDVDIQLISNCFNKFQEFFWKDYFLAEADKDLKGLEKPIASESKDTDCSILQNGMKAVQVTEKKEVGPVDLIPETEPNAAKTVKSVMEGPEMKGETGLRSPDIPSDKQQVQKEWTCAMCQVTTTSEITLNSHLLGRRHRDTWEELMKAKNPKANLPTSNTSNTSKAANPTARRSKSNPLKEERKKSFPNTSAGNQVKAGEKVGKKPQFRCTICNIYCGRPEDLECHLWGKKHLARIQELHSLARGDLSTGQFV</sequence>